<dbReference type="Gene3D" id="3.90.1530.10">
    <property type="entry name" value="Conserved hypothetical protein from pyrococcus furiosus pfu- 392566-001, ParB domain"/>
    <property type="match status" value="1"/>
</dbReference>
<dbReference type="InterPro" id="IPR036086">
    <property type="entry name" value="ParB/Sulfiredoxin_sf"/>
</dbReference>
<dbReference type="RefSeq" id="WP_145023141.1">
    <property type="nucleotide sequence ID" value="NZ_VLLN01000014.1"/>
</dbReference>
<dbReference type="OrthoDB" id="7632576at2"/>
<dbReference type="SUPFAM" id="SSF109709">
    <property type="entry name" value="KorB DNA-binding domain-like"/>
    <property type="match status" value="1"/>
</dbReference>
<dbReference type="InterPro" id="IPR011111">
    <property type="entry name" value="Plasmid_RepB"/>
</dbReference>
<dbReference type="Pfam" id="PF07506">
    <property type="entry name" value="RepB"/>
    <property type="match status" value="1"/>
</dbReference>
<dbReference type="SUPFAM" id="SSF110849">
    <property type="entry name" value="ParB/Sulfiredoxin"/>
    <property type="match status" value="1"/>
</dbReference>
<feature type="domain" description="ParB-like N-terminal" evidence="1">
    <location>
        <begin position="14"/>
        <end position="107"/>
    </location>
</feature>
<sequence length="297" mass="33445">MANIIKQGFQEKLIELGVEELLTTKSISIYAMKCRKYGQVLSSIREVGLIEAPVVAPLKKGKGYLLLDGHLRIMALKELGVERVSCLISTDDETYTYNKYINRLSAIQEHRMIMKAIQSGVSEEKLARALNLDISTIRNKKCLLEGICPEAIELLKDKSVPEPVFRVLKKMKAPRQINAAMLMNDQNKFTSSYAKALLDATPANQLVNKGRPKKETPAILARQARLEEESLALSREIGSLKEQYGTAMIDMTSMQAYLKSLLGNETVAKYLRELHGPVHDKFKEIAELDFFRLKNMA</sequence>
<name>A0A562VLR0_9BACT</name>
<organism evidence="2 3">
    <name type="scientific">Geobacter argillaceus</name>
    <dbReference type="NCBI Taxonomy" id="345631"/>
    <lineage>
        <taxon>Bacteria</taxon>
        <taxon>Pseudomonadati</taxon>
        <taxon>Thermodesulfobacteriota</taxon>
        <taxon>Desulfuromonadia</taxon>
        <taxon>Geobacterales</taxon>
        <taxon>Geobacteraceae</taxon>
        <taxon>Geobacter</taxon>
    </lineage>
</organism>
<dbReference type="PANTHER" id="PTHR33375">
    <property type="entry name" value="CHROMOSOME-PARTITIONING PROTEIN PARB-RELATED"/>
    <property type="match status" value="1"/>
</dbReference>
<dbReference type="AlphaFoldDB" id="A0A562VLR0"/>
<dbReference type="EMBL" id="VLLN01000014">
    <property type="protein sequence ID" value="TWJ18815.1"/>
    <property type="molecule type" value="Genomic_DNA"/>
</dbReference>
<dbReference type="InterPro" id="IPR050336">
    <property type="entry name" value="Chromosome_partition/occlusion"/>
</dbReference>
<protein>
    <submittedName>
        <fullName evidence="2">ParB-like chromosome segregation protein Spo0J</fullName>
    </submittedName>
</protein>
<dbReference type="Proteomes" id="UP000319449">
    <property type="component" value="Unassembled WGS sequence"/>
</dbReference>
<evidence type="ECO:0000313" key="2">
    <source>
        <dbReference type="EMBL" id="TWJ18815.1"/>
    </source>
</evidence>
<comment type="caution">
    <text evidence="2">The sequence shown here is derived from an EMBL/GenBank/DDBJ whole genome shotgun (WGS) entry which is preliminary data.</text>
</comment>
<evidence type="ECO:0000259" key="1">
    <source>
        <dbReference type="SMART" id="SM00470"/>
    </source>
</evidence>
<proteinExistence type="predicted"/>
<keyword evidence="3" id="KW-1185">Reference proteome</keyword>
<accession>A0A562VLR0</accession>
<dbReference type="GO" id="GO:0005694">
    <property type="term" value="C:chromosome"/>
    <property type="evidence" value="ECO:0007669"/>
    <property type="project" value="TreeGrafter"/>
</dbReference>
<evidence type="ECO:0000313" key="3">
    <source>
        <dbReference type="Proteomes" id="UP000319449"/>
    </source>
</evidence>
<dbReference type="Pfam" id="PF02195">
    <property type="entry name" value="ParB_N"/>
    <property type="match status" value="1"/>
</dbReference>
<dbReference type="PANTHER" id="PTHR33375:SF1">
    <property type="entry name" value="CHROMOSOME-PARTITIONING PROTEIN PARB-RELATED"/>
    <property type="match status" value="1"/>
</dbReference>
<dbReference type="SMART" id="SM00470">
    <property type="entry name" value="ParB"/>
    <property type="match status" value="1"/>
</dbReference>
<dbReference type="CDD" id="cd16387">
    <property type="entry name" value="ParB_N_Srx"/>
    <property type="match status" value="1"/>
</dbReference>
<dbReference type="InterPro" id="IPR003115">
    <property type="entry name" value="ParB_N"/>
</dbReference>
<reference evidence="2 3" key="1">
    <citation type="submission" date="2019-07" db="EMBL/GenBank/DDBJ databases">
        <title>Genomic Encyclopedia of Archaeal and Bacterial Type Strains, Phase II (KMG-II): from individual species to whole genera.</title>
        <authorList>
            <person name="Goeker M."/>
        </authorList>
    </citation>
    <scope>NUCLEOTIDE SEQUENCE [LARGE SCALE GENOMIC DNA]</scope>
    <source>
        <strain evidence="2 3">ATCC BAA-1139</strain>
    </source>
</reference>
<dbReference type="GO" id="GO:0007059">
    <property type="term" value="P:chromosome segregation"/>
    <property type="evidence" value="ECO:0007669"/>
    <property type="project" value="TreeGrafter"/>
</dbReference>
<gene>
    <name evidence="2" type="ORF">JN12_02452</name>
</gene>